<sequence>MIPSLFILALLSFSLLHKRFAVAEGPTECADSEMDWYMGAVGETPCTTYQRLRQICDPTYRVETLNTSLPPETCDGRE</sequence>
<feature type="chain" id="PRO_5047286979" evidence="1">
    <location>
        <begin position="24"/>
        <end position="78"/>
    </location>
</feature>
<organism evidence="2 3">
    <name type="scientific">Marasmiellus scandens</name>
    <dbReference type="NCBI Taxonomy" id="2682957"/>
    <lineage>
        <taxon>Eukaryota</taxon>
        <taxon>Fungi</taxon>
        <taxon>Dikarya</taxon>
        <taxon>Basidiomycota</taxon>
        <taxon>Agaricomycotina</taxon>
        <taxon>Agaricomycetes</taxon>
        <taxon>Agaricomycetidae</taxon>
        <taxon>Agaricales</taxon>
        <taxon>Marasmiineae</taxon>
        <taxon>Omphalotaceae</taxon>
        <taxon>Marasmiellus</taxon>
    </lineage>
</organism>
<proteinExistence type="predicted"/>
<reference evidence="2 3" key="1">
    <citation type="submission" date="2024-01" db="EMBL/GenBank/DDBJ databases">
        <title>A draft genome for the cacao thread blight pathogen Marasmiellus scandens.</title>
        <authorList>
            <person name="Baruah I.K."/>
            <person name="Leung J."/>
            <person name="Bukari Y."/>
            <person name="Amoako-Attah I."/>
            <person name="Meinhardt L.W."/>
            <person name="Bailey B.A."/>
            <person name="Cohen S.P."/>
        </authorList>
    </citation>
    <scope>NUCLEOTIDE SEQUENCE [LARGE SCALE GENOMIC DNA]</scope>
    <source>
        <strain evidence="2 3">GH-19</strain>
    </source>
</reference>
<dbReference type="EMBL" id="JBANRG010000030">
    <property type="protein sequence ID" value="KAK7451742.1"/>
    <property type="molecule type" value="Genomic_DNA"/>
</dbReference>
<keyword evidence="1" id="KW-0732">Signal</keyword>
<name>A0ABR1JA24_9AGAR</name>
<evidence type="ECO:0000313" key="2">
    <source>
        <dbReference type="EMBL" id="KAK7451742.1"/>
    </source>
</evidence>
<evidence type="ECO:0000313" key="3">
    <source>
        <dbReference type="Proteomes" id="UP001498398"/>
    </source>
</evidence>
<protein>
    <submittedName>
        <fullName evidence="2">Uncharacterized protein</fullName>
    </submittedName>
</protein>
<keyword evidence="3" id="KW-1185">Reference proteome</keyword>
<evidence type="ECO:0000256" key="1">
    <source>
        <dbReference type="SAM" id="SignalP"/>
    </source>
</evidence>
<feature type="signal peptide" evidence="1">
    <location>
        <begin position="1"/>
        <end position="23"/>
    </location>
</feature>
<dbReference type="Proteomes" id="UP001498398">
    <property type="component" value="Unassembled WGS sequence"/>
</dbReference>
<comment type="caution">
    <text evidence="2">The sequence shown here is derived from an EMBL/GenBank/DDBJ whole genome shotgun (WGS) entry which is preliminary data.</text>
</comment>
<gene>
    <name evidence="2" type="ORF">VKT23_012422</name>
</gene>
<accession>A0ABR1JA24</accession>